<dbReference type="Proteomes" id="UP001469553">
    <property type="component" value="Unassembled WGS sequence"/>
</dbReference>
<name>A0ABV0ZSK9_9TELE</name>
<keyword evidence="2" id="KW-1185">Reference proteome</keyword>
<evidence type="ECO:0000313" key="1">
    <source>
        <dbReference type="EMBL" id="MEQ2309204.1"/>
    </source>
</evidence>
<organism evidence="1 2">
    <name type="scientific">Ameca splendens</name>
    <dbReference type="NCBI Taxonomy" id="208324"/>
    <lineage>
        <taxon>Eukaryota</taxon>
        <taxon>Metazoa</taxon>
        <taxon>Chordata</taxon>
        <taxon>Craniata</taxon>
        <taxon>Vertebrata</taxon>
        <taxon>Euteleostomi</taxon>
        <taxon>Actinopterygii</taxon>
        <taxon>Neopterygii</taxon>
        <taxon>Teleostei</taxon>
        <taxon>Neoteleostei</taxon>
        <taxon>Acanthomorphata</taxon>
        <taxon>Ovalentaria</taxon>
        <taxon>Atherinomorphae</taxon>
        <taxon>Cyprinodontiformes</taxon>
        <taxon>Goodeidae</taxon>
        <taxon>Ameca</taxon>
    </lineage>
</organism>
<reference evidence="1 2" key="1">
    <citation type="submission" date="2021-06" db="EMBL/GenBank/DDBJ databases">
        <authorList>
            <person name="Palmer J.M."/>
        </authorList>
    </citation>
    <scope>NUCLEOTIDE SEQUENCE [LARGE SCALE GENOMIC DNA]</scope>
    <source>
        <strain evidence="1 2">AS_MEX2019</strain>
        <tissue evidence="1">Muscle</tissue>
    </source>
</reference>
<accession>A0ABV0ZSK9</accession>
<gene>
    <name evidence="1" type="ORF">AMECASPLE_036083</name>
</gene>
<dbReference type="EMBL" id="JAHRIP010071420">
    <property type="protein sequence ID" value="MEQ2309204.1"/>
    <property type="molecule type" value="Genomic_DNA"/>
</dbReference>
<proteinExistence type="predicted"/>
<protein>
    <submittedName>
        <fullName evidence="1">Uncharacterized protein</fullName>
    </submittedName>
</protein>
<evidence type="ECO:0000313" key="2">
    <source>
        <dbReference type="Proteomes" id="UP001469553"/>
    </source>
</evidence>
<comment type="caution">
    <text evidence="1">The sequence shown here is derived from an EMBL/GenBank/DDBJ whole genome shotgun (WGS) entry which is preliminary data.</text>
</comment>
<sequence length="108" mass="12871">MYIVAFKLKVAAKITPCLTRTKNKPLVFCRRTYHRVCFHFWQQVIPQEKKPKTYRQLATVDASQCPRQHQQEFKSAQKNSIWQKKNKLDRISFPVQKYPAPSQPHTKQ</sequence>